<dbReference type="AlphaFoldDB" id="A0A814G5K8"/>
<proteinExistence type="predicted"/>
<feature type="chain" id="PRO_5032718236" evidence="1">
    <location>
        <begin position="18"/>
        <end position="433"/>
    </location>
</feature>
<gene>
    <name evidence="2" type="ORF">OXX778_LOCUS15823</name>
</gene>
<accession>A0A814G5K8</accession>
<comment type="caution">
    <text evidence="2">The sequence shown here is derived from an EMBL/GenBank/DDBJ whole genome shotgun (WGS) entry which is preliminary data.</text>
</comment>
<keyword evidence="3" id="KW-1185">Reference proteome</keyword>
<dbReference type="EMBL" id="CAJNOC010003578">
    <property type="protein sequence ID" value="CAF0989217.1"/>
    <property type="molecule type" value="Genomic_DNA"/>
</dbReference>
<evidence type="ECO:0000313" key="2">
    <source>
        <dbReference type="EMBL" id="CAF0989217.1"/>
    </source>
</evidence>
<dbReference type="Proteomes" id="UP000663879">
    <property type="component" value="Unassembled WGS sequence"/>
</dbReference>
<feature type="signal peptide" evidence="1">
    <location>
        <begin position="1"/>
        <end position="17"/>
    </location>
</feature>
<reference evidence="2" key="1">
    <citation type="submission" date="2021-02" db="EMBL/GenBank/DDBJ databases">
        <authorList>
            <person name="Nowell W R."/>
        </authorList>
    </citation>
    <scope>NUCLEOTIDE SEQUENCE</scope>
    <source>
        <strain evidence="2">Ploen Becks lab</strain>
    </source>
</reference>
<name>A0A814G5K8_9BILA</name>
<evidence type="ECO:0000313" key="3">
    <source>
        <dbReference type="Proteomes" id="UP000663879"/>
    </source>
</evidence>
<protein>
    <submittedName>
        <fullName evidence="2">Uncharacterized protein</fullName>
    </submittedName>
</protein>
<evidence type="ECO:0000256" key="1">
    <source>
        <dbReference type="SAM" id="SignalP"/>
    </source>
</evidence>
<sequence>MIFRTLIFCMVFWITHCIVQELDLYKNNIDFERPDFNFNITMDDSTTHFIEGYKSLENDVIIRHKLNRDYKILNAKLKWAVLRVSQYVSFKKDMLRMDTNGFDILNRSIENDFNSHIFDLIQKKYKYKIGKNNLIPLYPSKIECKAKFQSIQITGRVEDTDRNDIRIFFYAPEKSYKRLLFENEVNKTNSNFKIDCDYSWNTGKVLSDKMFTLTSKQIQDLNIIEKLFGKSEHVYVTRNQIGELSKEVYENLNIFDDYEITIDRFEKIFVDSFVGNKTFTLVEYDQVIPKLSTYNVKEALKSNELKSEMSKIFRVYQKTEEIELNKNEYTNFYKKYEKSKGSVFGCLDSLVRLEKVLFEMPINQDEYYYENECKKSSIEWSKIGNVIVPKRIRVAKIDRSSLKESLNFNDVIQFNKKTYYKRRFTLFNKFNKL</sequence>
<keyword evidence="1" id="KW-0732">Signal</keyword>
<organism evidence="2 3">
    <name type="scientific">Brachionus calyciflorus</name>
    <dbReference type="NCBI Taxonomy" id="104777"/>
    <lineage>
        <taxon>Eukaryota</taxon>
        <taxon>Metazoa</taxon>
        <taxon>Spiralia</taxon>
        <taxon>Gnathifera</taxon>
        <taxon>Rotifera</taxon>
        <taxon>Eurotatoria</taxon>
        <taxon>Monogononta</taxon>
        <taxon>Pseudotrocha</taxon>
        <taxon>Ploima</taxon>
        <taxon>Brachionidae</taxon>
        <taxon>Brachionus</taxon>
    </lineage>
</organism>